<dbReference type="GO" id="GO:0016209">
    <property type="term" value="F:antioxidant activity"/>
    <property type="evidence" value="ECO:0007669"/>
    <property type="project" value="InterPro"/>
</dbReference>
<organism evidence="7 8">
    <name type="scientific">Candidatus Brocadia sapporoensis</name>
    <dbReference type="NCBI Taxonomy" id="392547"/>
    <lineage>
        <taxon>Bacteria</taxon>
        <taxon>Pseudomonadati</taxon>
        <taxon>Planctomycetota</taxon>
        <taxon>Candidatus Brocadiia</taxon>
        <taxon>Candidatus Brocadiales</taxon>
        <taxon>Candidatus Brocadiaceae</taxon>
        <taxon>Candidatus Brocadia</taxon>
    </lineage>
</organism>
<reference evidence="7 8" key="1">
    <citation type="journal article" date="2016" name="Genome Announc.">
        <title>Draft Genome Sequence of the Anaerobic Ammonium-Oxidizing Bacterium 'Candidatus Brocadia sp. 40'.</title>
        <authorList>
            <person name="Ali M."/>
            <person name="Haroon M.F."/>
            <person name="Narita Y."/>
            <person name="Zhang L."/>
            <person name="Rangel Shaw D."/>
            <person name="Okabe S."/>
            <person name="Saikaly P.E."/>
        </authorList>
    </citation>
    <scope>NUCLEOTIDE SEQUENCE [LARGE SCALE GENOMIC DNA]</scope>
    <source>
        <strain evidence="7 8">40</strain>
    </source>
</reference>
<keyword evidence="8" id="KW-1185">Reference proteome</keyword>
<name>A0A1V6LXN1_9BACT</name>
<dbReference type="Gene3D" id="3.40.30.10">
    <property type="entry name" value="Glutaredoxin"/>
    <property type="match status" value="1"/>
</dbReference>
<dbReference type="SUPFAM" id="SSF48452">
    <property type="entry name" value="TPR-like"/>
    <property type="match status" value="1"/>
</dbReference>
<dbReference type="AlphaFoldDB" id="A0A1V6LXN1"/>
<keyword evidence="2" id="KW-0201">Cytochrome c-type biogenesis</keyword>
<keyword evidence="5" id="KW-0732">Signal</keyword>
<dbReference type="Gene3D" id="1.25.40.10">
    <property type="entry name" value="Tetratricopeptide repeat domain"/>
    <property type="match status" value="1"/>
</dbReference>
<dbReference type="InterPro" id="IPR000866">
    <property type="entry name" value="AhpC/TSA"/>
</dbReference>
<dbReference type="Proteomes" id="UP000242219">
    <property type="component" value="Unassembled WGS sequence"/>
</dbReference>
<dbReference type="EMBL" id="MJUW02000113">
    <property type="protein sequence ID" value="OQD44898.1"/>
    <property type="molecule type" value="Genomic_DNA"/>
</dbReference>
<dbReference type="PANTHER" id="PTHR42852">
    <property type="entry name" value="THIOL:DISULFIDE INTERCHANGE PROTEIN DSBE"/>
    <property type="match status" value="1"/>
</dbReference>
<dbReference type="RefSeq" id="WP_070067932.1">
    <property type="nucleotide sequence ID" value="NZ_MJUW02000113.1"/>
</dbReference>
<keyword evidence="4" id="KW-0676">Redox-active center</keyword>
<accession>A0A1V6LXN1</accession>
<evidence type="ECO:0000256" key="3">
    <source>
        <dbReference type="ARBA" id="ARBA00023157"/>
    </source>
</evidence>
<dbReference type="PANTHER" id="PTHR42852:SF6">
    <property type="entry name" value="THIOL:DISULFIDE INTERCHANGE PROTEIN DSBE"/>
    <property type="match status" value="1"/>
</dbReference>
<feature type="domain" description="Thioredoxin" evidence="6">
    <location>
        <begin position="166"/>
        <end position="308"/>
    </location>
</feature>
<dbReference type="GO" id="GO:0030313">
    <property type="term" value="C:cell envelope"/>
    <property type="evidence" value="ECO:0007669"/>
    <property type="project" value="UniProtKB-SubCell"/>
</dbReference>
<evidence type="ECO:0000313" key="8">
    <source>
        <dbReference type="Proteomes" id="UP000242219"/>
    </source>
</evidence>
<evidence type="ECO:0000256" key="1">
    <source>
        <dbReference type="ARBA" id="ARBA00004196"/>
    </source>
</evidence>
<evidence type="ECO:0000256" key="5">
    <source>
        <dbReference type="SAM" id="SignalP"/>
    </source>
</evidence>
<comment type="caution">
    <text evidence="7">The sequence shown here is derived from an EMBL/GenBank/DDBJ whole genome shotgun (WGS) entry which is preliminary data.</text>
</comment>
<gene>
    <name evidence="7" type="ORF">BIY37_11295</name>
</gene>
<evidence type="ECO:0000259" key="6">
    <source>
        <dbReference type="PROSITE" id="PS51352"/>
    </source>
</evidence>
<dbReference type="GO" id="GO:0017004">
    <property type="term" value="P:cytochrome complex assembly"/>
    <property type="evidence" value="ECO:0007669"/>
    <property type="project" value="UniProtKB-KW"/>
</dbReference>
<dbReference type="InterPro" id="IPR036249">
    <property type="entry name" value="Thioredoxin-like_sf"/>
</dbReference>
<dbReference type="Pfam" id="PF00578">
    <property type="entry name" value="AhpC-TSA"/>
    <property type="match status" value="1"/>
</dbReference>
<dbReference type="PROSITE" id="PS51352">
    <property type="entry name" value="THIOREDOXIN_2"/>
    <property type="match status" value="1"/>
</dbReference>
<evidence type="ECO:0000256" key="4">
    <source>
        <dbReference type="ARBA" id="ARBA00023284"/>
    </source>
</evidence>
<dbReference type="SUPFAM" id="SSF52833">
    <property type="entry name" value="Thioredoxin-like"/>
    <property type="match status" value="1"/>
</dbReference>
<feature type="signal peptide" evidence="5">
    <location>
        <begin position="1"/>
        <end position="27"/>
    </location>
</feature>
<dbReference type="InterPro" id="IPR011990">
    <property type="entry name" value="TPR-like_helical_dom_sf"/>
</dbReference>
<keyword evidence="3" id="KW-1015">Disulfide bond</keyword>
<protein>
    <recommendedName>
        <fullName evidence="6">Thioredoxin domain-containing protein</fullName>
    </recommendedName>
</protein>
<proteinExistence type="predicted"/>
<dbReference type="GO" id="GO:0016491">
    <property type="term" value="F:oxidoreductase activity"/>
    <property type="evidence" value="ECO:0007669"/>
    <property type="project" value="InterPro"/>
</dbReference>
<dbReference type="InterPro" id="IPR013766">
    <property type="entry name" value="Thioredoxin_domain"/>
</dbReference>
<dbReference type="GO" id="GO:0006950">
    <property type="term" value="P:response to stress"/>
    <property type="evidence" value="ECO:0007669"/>
    <property type="project" value="UniProtKB-ARBA"/>
</dbReference>
<dbReference type="InterPro" id="IPR050553">
    <property type="entry name" value="Thioredoxin_ResA/DsbE_sf"/>
</dbReference>
<comment type="subcellular location">
    <subcellularLocation>
        <location evidence="1">Cell envelope</location>
    </subcellularLocation>
</comment>
<sequence length="313" mass="35791">MMEKRMCLVFTAMVSVFLLCVGYTGNADELKHDTNAAKQLEIIRKTLSGLTEMKFKDAKKYYEQSLKDLNTLIDTYAQTDEALQARFYTGVVHFEMRNFEDAITCFNAVLKQGEIDHNFKARTLYFKAKALLAKGDLTTAKETVAELRQVEPRAADAFGNELNGMVRIGKDAPPFNVTDFNGNVIDLSKYKGNVTILEFWATWADPCIQEFPKFKKLYSKFKDKGVQFLGISLDDDIEDLRGFVKQESVEWPQIFDGKRWKGKLPALYNIEIIPMIVVLDRENKVRYLGSEIENVSQIVTALLSESKELPLFR</sequence>
<feature type="chain" id="PRO_5010739817" description="Thioredoxin domain-containing protein" evidence="5">
    <location>
        <begin position="28"/>
        <end position="313"/>
    </location>
</feature>
<evidence type="ECO:0000313" key="7">
    <source>
        <dbReference type="EMBL" id="OQD44898.1"/>
    </source>
</evidence>
<dbReference type="CDD" id="cd02966">
    <property type="entry name" value="TlpA_like_family"/>
    <property type="match status" value="1"/>
</dbReference>
<evidence type="ECO:0000256" key="2">
    <source>
        <dbReference type="ARBA" id="ARBA00022748"/>
    </source>
</evidence>